<keyword evidence="8 17" id="KW-0521">NADP</keyword>
<comment type="catalytic activity">
    <reaction evidence="2 18 19">
        <text>(6R)-NADPHX = (6S)-NADPHX</text>
        <dbReference type="Rhea" id="RHEA:32227"/>
        <dbReference type="ChEBI" id="CHEBI:64076"/>
        <dbReference type="ChEBI" id="CHEBI:64077"/>
        <dbReference type="EC" id="5.1.99.6"/>
    </reaction>
</comment>
<evidence type="ECO:0000256" key="2">
    <source>
        <dbReference type="ARBA" id="ARBA00000909"/>
    </source>
</evidence>
<dbReference type="PROSITE" id="PS01050">
    <property type="entry name" value="YJEF_C_2"/>
    <property type="match status" value="1"/>
</dbReference>
<dbReference type="PANTHER" id="PTHR12592:SF0">
    <property type="entry name" value="ATP-DEPENDENT (S)-NAD(P)H-HYDRATE DEHYDRATASE"/>
    <property type="match status" value="1"/>
</dbReference>
<evidence type="ECO:0000256" key="18">
    <source>
        <dbReference type="HAMAP-Rule" id="MF_01966"/>
    </source>
</evidence>
<dbReference type="GO" id="GO:0052855">
    <property type="term" value="F:ADP-dependent NAD(P)H-hydrate dehydratase activity"/>
    <property type="evidence" value="ECO:0007669"/>
    <property type="project" value="UniProtKB-UniRule"/>
</dbReference>
<comment type="similarity">
    <text evidence="17">Belongs to the NnrD/CARKD family.</text>
</comment>
<comment type="function">
    <text evidence="18">Catalyzes the epimerization of the S- and R-forms of NAD(P)HX, a damaged form of NAD(P)H that is a result of enzymatic or heat-dependent hydration. This is a prerequisite for the S-specific NAD(P)H-hydrate dehydratase to allow the repair of both epimers of NAD(P)HX.</text>
</comment>
<evidence type="ECO:0000313" key="23">
    <source>
        <dbReference type="Proteomes" id="UP000823750"/>
    </source>
</evidence>
<evidence type="ECO:0000256" key="14">
    <source>
        <dbReference type="ARBA" id="ARBA00025153"/>
    </source>
</evidence>
<keyword evidence="10 17" id="KW-0520">NAD</keyword>
<feature type="binding site" evidence="18">
    <location>
        <begin position="66"/>
        <end position="70"/>
    </location>
    <ligand>
        <name>(6S)-NADPHX</name>
        <dbReference type="ChEBI" id="CHEBI:64076"/>
    </ligand>
</feature>
<feature type="binding site" evidence="17">
    <location>
        <position position="352"/>
    </location>
    <ligand>
        <name>(6S)-NADPHX</name>
        <dbReference type="ChEBI" id="CHEBI:64076"/>
    </ligand>
</feature>
<dbReference type="CDD" id="cd01171">
    <property type="entry name" value="YXKO-related"/>
    <property type="match status" value="1"/>
</dbReference>
<dbReference type="InterPro" id="IPR029056">
    <property type="entry name" value="Ribokinase-like"/>
</dbReference>
<dbReference type="Gene3D" id="3.40.50.10260">
    <property type="entry name" value="YjeF N-terminal domain"/>
    <property type="match status" value="1"/>
</dbReference>
<evidence type="ECO:0000256" key="10">
    <source>
        <dbReference type="ARBA" id="ARBA00023027"/>
    </source>
</evidence>
<dbReference type="InterPro" id="IPR004443">
    <property type="entry name" value="YjeF_N_dom"/>
</dbReference>
<keyword evidence="7 17" id="KW-0067">ATP-binding</keyword>
<dbReference type="PROSITE" id="PS51383">
    <property type="entry name" value="YJEF_C_3"/>
    <property type="match status" value="1"/>
</dbReference>
<dbReference type="EC" id="4.2.1.136" evidence="19"/>
<feature type="binding site" evidence="17">
    <location>
        <position position="487"/>
    </location>
    <ligand>
        <name>(6S)-NADPHX</name>
        <dbReference type="ChEBI" id="CHEBI:64076"/>
    </ligand>
</feature>
<evidence type="ECO:0000256" key="4">
    <source>
        <dbReference type="ARBA" id="ARBA00009524"/>
    </source>
</evidence>
<keyword evidence="5 18" id="KW-0479">Metal-binding</keyword>
<proteinExistence type="inferred from homology"/>
<comment type="catalytic activity">
    <reaction evidence="15 17 19">
        <text>(6S)-NADHX + ADP = AMP + phosphate + NADH + H(+)</text>
        <dbReference type="Rhea" id="RHEA:32223"/>
        <dbReference type="ChEBI" id="CHEBI:15378"/>
        <dbReference type="ChEBI" id="CHEBI:43474"/>
        <dbReference type="ChEBI" id="CHEBI:57945"/>
        <dbReference type="ChEBI" id="CHEBI:64074"/>
        <dbReference type="ChEBI" id="CHEBI:456215"/>
        <dbReference type="ChEBI" id="CHEBI:456216"/>
        <dbReference type="EC" id="4.2.1.136"/>
    </reaction>
</comment>
<feature type="domain" description="YjeF N-terminal" evidence="21">
    <location>
        <begin position="9"/>
        <end position="244"/>
    </location>
</feature>
<evidence type="ECO:0000256" key="6">
    <source>
        <dbReference type="ARBA" id="ARBA00022741"/>
    </source>
</evidence>
<dbReference type="PANTHER" id="PTHR12592">
    <property type="entry name" value="ATP-DEPENDENT (S)-NAD(P)H-HYDRATE DEHYDRATASE FAMILY MEMBER"/>
    <property type="match status" value="1"/>
</dbReference>
<evidence type="ECO:0000256" key="17">
    <source>
        <dbReference type="HAMAP-Rule" id="MF_01965"/>
    </source>
</evidence>
<evidence type="ECO:0000256" key="5">
    <source>
        <dbReference type="ARBA" id="ARBA00022723"/>
    </source>
</evidence>
<accession>A0A9D9J3Z2</accession>
<dbReference type="Gene3D" id="3.40.1190.20">
    <property type="match status" value="1"/>
</dbReference>
<feature type="binding site" evidence="18">
    <location>
        <position position="139"/>
    </location>
    <ligand>
        <name>K(+)</name>
        <dbReference type="ChEBI" id="CHEBI:29103"/>
    </ligand>
</feature>
<evidence type="ECO:0000256" key="13">
    <source>
        <dbReference type="ARBA" id="ARBA00023268"/>
    </source>
</evidence>
<dbReference type="AlphaFoldDB" id="A0A9D9J3Z2"/>
<comment type="function">
    <text evidence="17">Catalyzes the dehydration of the S-form of NAD(P)HX at the expense of ADP, which is converted to AMP. Together with NAD(P)HX epimerase, which catalyzes the epimerization of the S- and R-forms, the enzyme allows the repair of both epimers of NAD(P)HX, a damaged form of NAD(P)H that is a result of enzymatic or heat-dependent hydration.</text>
</comment>
<dbReference type="EC" id="5.1.99.6" evidence="19"/>
<feature type="binding site" evidence="17">
    <location>
        <position position="415"/>
    </location>
    <ligand>
        <name>(6S)-NADPHX</name>
        <dbReference type="ChEBI" id="CHEBI:64076"/>
    </ligand>
</feature>
<keyword evidence="6 17" id="KW-0547">Nucleotide-binding</keyword>
<evidence type="ECO:0000256" key="7">
    <source>
        <dbReference type="ARBA" id="ARBA00022840"/>
    </source>
</evidence>
<comment type="subunit">
    <text evidence="17">Homotetramer.</text>
</comment>
<evidence type="ECO:0000256" key="12">
    <source>
        <dbReference type="ARBA" id="ARBA00023239"/>
    </source>
</evidence>
<protein>
    <recommendedName>
        <fullName evidence="19">Bifunctional NAD(P)H-hydrate repair enzyme</fullName>
    </recommendedName>
    <alternativeName>
        <fullName evidence="19">Nicotinamide nucleotide repair protein</fullName>
    </alternativeName>
    <domain>
        <recommendedName>
            <fullName evidence="19">ADP-dependent (S)-NAD(P)H-hydrate dehydratase</fullName>
            <ecNumber evidence="19">4.2.1.136</ecNumber>
        </recommendedName>
        <alternativeName>
            <fullName evidence="19">ADP-dependent NAD(P)HX dehydratase</fullName>
        </alternativeName>
    </domain>
    <domain>
        <recommendedName>
            <fullName evidence="19">NAD(P)H-hydrate epimerase</fullName>
            <ecNumber evidence="19">5.1.99.6</ecNumber>
        </recommendedName>
    </domain>
</protein>
<keyword evidence="13" id="KW-0511">Multifunctional enzyme</keyword>
<sequence length="549" mass="57860">MKILTGREIKEADLRTIENGPVLSLDLMERAAVALTDRIVAVPEYECRHASSGRYVDYVVFAGRGNNGGDGLAIARLLCTRSHVRGKVSVVTVGYDGQLSADCRANYDRLPSGVAVYGFGSDGKDLPPCLFGDDVIIIDALLGTGVNGDVREPVRSAIAFINSVSGKCHRVFSIDMPSGMPTEPEDFHDSACRMTGAGQEGSTVLADVTFTIEFPKLSMLLPRTGKCAGRTEVVHIGLDKDFIMASDTPYMAVDADMIRQMLMPRDEFAHKGTYGHVLVIAGSSGMMGAAVLCTGAALKSGCGLVTAHIPWQERTVMHVAQPSAIVSGCHGPAFSSLPDDMSKYSAYAAGPGLGQRQETSAALKSLLQSMNHAAESDAGVACGRTIVLDADALNIIASHPELLPMIPPGAVLTPHEGELARLVVSALPGCYPWKNDMQKMRAVCCLSKKLDSVIVVKGAHTMTCAPDGRCYFNMTGNPGMAKGGSGDVLTGLIAGLAARGYSPLQAALLGVWYHGCAGDRAAEENGQESMNASDILACIRIGLNRGGRV</sequence>
<keyword evidence="11 18" id="KW-0413">Isomerase</keyword>
<feature type="binding site" evidence="18">
    <location>
        <position position="178"/>
    </location>
    <ligand>
        <name>K(+)</name>
        <dbReference type="ChEBI" id="CHEBI:29103"/>
    </ligand>
</feature>
<dbReference type="GO" id="GO:0046496">
    <property type="term" value="P:nicotinamide nucleotide metabolic process"/>
    <property type="evidence" value="ECO:0007669"/>
    <property type="project" value="UniProtKB-UniRule"/>
</dbReference>
<dbReference type="HAMAP" id="MF_01966">
    <property type="entry name" value="NADHX_epimerase"/>
    <property type="match status" value="1"/>
</dbReference>
<feature type="binding site" evidence="18">
    <location>
        <begin position="143"/>
        <end position="149"/>
    </location>
    <ligand>
        <name>(6S)-NADPHX</name>
        <dbReference type="ChEBI" id="CHEBI:64076"/>
    </ligand>
</feature>
<dbReference type="GO" id="GO:0005524">
    <property type="term" value="F:ATP binding"/>
    <property type="evidence" value="ECO:0007669"/>
    <property type="project" value="UniProtKB-UniRule"/>
</dbReference>
<evidence type="ECO:0000256" key="8">
    <source>
        <dbReference type="ARBA" id="ARBA00022857"/>
    </source>
</evidence>
<dbReference type="GO" id="GO:0110051">
    <property type="term" value="P:metabolite repair"/>
    <property type="evidence" value="ECO:0007669"/>
    <property type="project" value="TreeGrafter"/>
</dbReference>
<dbReference type="SUPFAM" id="SSF64153">
    <property type="entry name" value="YjeF N-terminal domain-like"/>
    <property type="match status" value="1"/>
</dbReference>
<evidence type="ECO:0000256" key="1">
    <source>
        <dbReference type="ARBA" id="ARBA00000013"/>
    </source>
</evidence>
<gene>
    <name evidence="17" type="primary">nnrD</name>
    <name evidence="18" type="synonym">nnrE</name>
    <name evidence="22" type="ORF">IAB78_04415</name>
</gene>
<comment type="caution">
    <text evidence="18">Lacks conserved residue(s) required for the propagation of feature annotation.</text>
</comment>
<evidence type="ECO:0000256" key="11">
    <source>
        <dbReference type="ARBA" id="ARBA00023235"/>
    </source>
</evidence>
<dbReference type="InterPro" id="IPR036652">
    <property type="entry name" value="YjeF_N_dom_sf"/>
</dbReference>
<reference evidence="22" key="2">
    <citation type="journal article" date="2021" name="PeerJ">
        <title>Extensive microbial diversity within the chicken gut microbiome revealed by metagenomics and culture.</title>
        <authorList>
            <person name="Gilroy R."/>
            <person name="Ravi A."/>
            <person name="Getino M."/>
            <person name="Pursley I."/>
            <person name="Horton D.L."/>
            <person name="Alikhan N.F."/>
            <person name="Baker D."/>
            <person name="Gharbi K."/>
            <person name="Hall N."/>
            <person name="Watson M."/>
            <person name="Adriaenssens E.M."/>
            <person name="Foster-Nyarko E."/>
            <person name="Jarju S."/>
            <person name="Secka A."/>
            <person name="Antonio M."/>
            <person name="Oren A."/>
            <person name="Chaudhuri R.R."/>
            <person name="La Ragione R."/>
            <person name="Hildebrand F."/>
            <person name="Pallen M.J."/>
        </authorList>
    </citation>
    <scope>NUCLEOTIDE SEQUENCE</scope>
    <source>
        <strain evidence="22">B2-16538</strain>
    </source>
</reference>
<dbReference type="HAMAP" id="MF_01965">
    <property type="entry name" value="NADHX_dehydratase"/>
    <property type="match status" value="1"/>
</dbReference>
<feature type="binding site" evidence="18">
    <location>
        <position position="67"/>
    </location>
    <ligand>
        <name>K(+)</name>
        <dbReference type="ChEBI" id="CHEBI:29103"/>
    </ligand>
</feature>
<evidence type="ECO:0000256" key="16">
    <source>
        <dbReference type="ARBA" id="ARBA00049209"/>
    </source>
</evidence>
<dbReference type="EMBL" id="JADILX010000075">
    <property type="protein sequence ID" value="MBO8485650.1"/>
    <property type="molecule type" value="Genomic_DNA"/>
</dbReference>
<comment type="similarity">
    <text evidence="4 19">In the C-terminal section; belongs to the NnrD/CARKD family.</text>
</comment>
<dbReference type="Proteomes" id="UP000823750">
    <property type="component" value="Unassembled WGS sequence"/>
</dbReference>
<evidence type="ECO:0000256" key="3">
    <source>
        <dbReference type="ARBA" id="ARBA00006001"/>
    </source>
</evidence>
<dbReference type="SUPFAM" id="SSF53613">
    <property type="entry name" value="Ribokinase-like"/>
    <property type="match status" value="1"/>
</dbReference>
<reference evidence="22" key="1">
    <citation type="submission" date="2020-10" db="EMBL/GenBank/DDBJ databases">
        <authorList>
            <person name="Gilroy R."/>
        </authorList>
    </citation>
    <scope>NUCLEOTIDE SEQUENCE</scope>
    <source>
        <strain evidence="22">B2-16538</strain>
    </source>
</reference>
<feature type="domain" description="YjeF C-terminal" evidence="20">
    <location>
        <begin position="254"/>
        <end position="546"/>
    </location>
</feature>
<comment type="cofactor">
    <cofactor evidence="17">
        <name>Mg(2+)</name>
        <dbReference type="ChEBI" id="CHEBI:18420"/>
    </cofactor>
</comment>
<comment type="similarity">
    <text evidence="18">Belongs to the NnrE/AIBP family.</text>
</comment>
<dbReference type="NCBIfam" id="TIGR00196">
    <property type="entry name" value="yjeF_cterm"/>
    <property type="match status" value="1"/>
</dbReference>
<dbReference type="PIRSF" id="PIRSF017184">
    <property type="entry name" value="Nnr"/>
    <property type="match status" value="1"/>
</dbReference>
<comment type="similarity">
    <text evidence="3 19">In the N-terminal section; belongs to the NnrE/AIBP family.</text>
</comment>
<feature type="binding site" evidence="18">
    <location>
        <position position="175"/>
    </location>
    <ligand>
        <name>(6S)-NADPHX</name>
        <dbReference type="ChEBI" id="CHEBI:64076"/>
    </ligand>
</feature>
<evidence type="ECO:0000256" key="19">
    <source>
        <dbReference type="PIRNR" id="PIRNR017184"/>
    </source>
</evidence>
<comment type="catalytic activity">
    <reaction evidence="16 17 19">
        <text>(6S)-NADPHX + ADP = AMP + phosphate + NADPH + H(+)</text>
        <dbReference type="Rhea" id="RHEA:32235"/>
        <dbReference type="ChEBI" id="CHEBI:15378"/>
        <dbReference type="ChEBI" id="CHEBI:43474"/>
        <dbReference type="ChEBI" id="CHEBI:57783"/>
        <dbReference type="ChEBI" id="CHEBI:64076"/>
        <dbReference type="ChEBI" id="CHEBI:456215"/>
        <dbReference type="ChEBI" id="CHEBI:456216"/>
        <dbReference type="EC" id="4.2.1.136"/>
    </reaction>
</comment>
<evidence type="ECO:0000256" key="15">
    <source>
        <dbReference type="ARBA" id="ARBA00048238"/>
    </source>
</evidence>
<dbReference type="InterPro" id="IPR017953">
    <property type="entry name" value="Carbohydrate_kinase_pred_CS"/>
</dbReference>
<evidence type="ECO:0000259" key="21">
    <source>
        <dbReference type="PROSITE" id="PS51385"/>
    </source>
</evidence>
<comment type="cofactor">
    <cofactor evidence="18 19">
        <name>K(+)</name>
        <dbReference type="ChEBI" id="CHEBI:29103"/>
    </cofactor>
    <text evidence="18 19">Binds 1 potassium ion per subunit.</text>
</comment>
<comment type="function">
    <text evidence="14 19">Bifunctional enzyme that catalyzes the epimerization of the S- and R-forms of NAD(P)HX and the dehydration of the S-form of NAD(P)HX at the expense of ADP, which is converted to AMP. This allows the repair of both epimers of NAD(P)HX, a damaged form of NAD(P)H that is a result of enzymatic or heat-dependent hydration.</text>
</comment>
<keyword evidence="9 18" id="KW-0630">Potassium</keyword>
<feature type="binding site" evidence="17">
    <location>
        <begin position="457"/>
        <end position="461"/>
    </location>
    <ligand>
        <name>AMP</name>
        <dbReference type="ChEBI" id="CHEBI:456215"/>
    </ligand>
</feature>
<keyword evidence="12 17" id="KW-0456">Lyase</keyword>
<dbReference type="Pfam" id="PF03853">
    <property type="entry name" value="YjeF_N"/>
    <property type="match status" value="1"/>
</dbReference>
<evidence type="ECO:0000256" key="9">
    <source>
        <dbReference type="ARBA" id="ARBA00022958"/>
    </source>
</evidence>
<feature type="binding site" evidence="17">
    <location>
        <position position="486"/>
    </location>
    <ligand>
        <name>AMP</name>
        <dbReference type="ChEBI" id="CHEBI:456215"/>
    </ligand>
</feature>
<evidence type="ECO:0000259" key="20">
    <source>
        <dbReference type="PROSITE" id="PS51383"/>
    </source>
</evidence>
<dbReference type="InterPro" id="IPR030677">
    <property type="entry name" value="Nnr"/>
</dbReference>
<organism evidence="22 23">
    <name type="scientific">Candidatus Cryptobacteroides excrementavium</name>
    <dbReference type="NCBI Taxonomy" id="2840759"/>
    <lineage>
        <taxon>Bacteria</taxon>
        <taxon>Pseudomonadati</taxon>
        <taxon>Bacteroidota</taxon>
        <taxon>Bacteroidia</taxon>
        <taxon>Bacteroidales</taxon>
        <taxon>Candidatus Cryptobacteroides</taxon>
    </lineage>
</organism>
<comment type="caution">
    <text evidence="22">The sequence shown here is derived from an EMBL/GenBank/DDBJ whole genome shotgun (WGS) entry which is preliminary data.</text>
</comment>
<dbReference type="GO" id="GO:0046872">
    <property type="term" value="F:metal ion binding"/>
    <property type="evidence" value="ECO:0007669"/>
    <property type="project" value="UniProtKB-UniRule"/>
</dbReference>
<dbReference type="InterPro" id="IPR000631">
    <property type="entry name" value="CARKD"/>
</dbReference>
<dbReference type="PROSITE" id="PS51385">
    <property type="entry name" value="YJEF_N"/>
    <property type="match status" value="1"/>
</dbReference>
<feature type="binding site" evidence="17">
    <location>
        <position position="289"/>
    </location>
    <ligand>
        <name>(6S)-NADPHX</name>
        <dbReference type="ChEBI" id="CHEBI:64076"/>
    </ligand>
</feature>
<dbReference type="Pfam" id="PF01256">
    <property type="entry name" value="Carb_kinase"/>
    <property type="match status" value="1"/>
</dbReference>
<evidence type="ECO:0000313" key="22">
    <source>
        <dbReference type="EMBL" id="MBO8485650.1"/>
    </source>
</evidence>
<comment type="catalytic activity">
    <reaction evidence="1 18 19">
        <text>(6R)-NADHX = (6S)-NADHX</text>
        <dbReference type="Rhea" id="RHEA:32215"/>
        <dbReference type="ChEBI" id="CHEBI:64074"/>
        <dbReference type="ChEBI" id="CHEBI:64075"/>
        <dbReference type="EC" id="5.1.99.6"/>
    </reaction>
</comment>
<dbReference type="GO" id="GO:0052856">
    <property type="term" value="F:NAD(P)HX epimerase activity"/>
    <property type="evidence" value="ECO:0007669"/>
    <property type="project" value="UniProtKB-UniRule"/>
</dbReference>
<name>A0A9D9J3Z2_9BACT</name>